<dbReference type="STRING" id="1171373.PACID_22380"/>
<protein>
    <submittedName>
        <fullName evidence="2">Acetyltransferase, GNAT family</fullName>
    </submittedName>
</protein>
<evidence type="ECO:0000259" key="1">
    <source>
        <dbReference type="PROSITE" id="PS51186"/>
    </source>
</evidence>
<dbReference type="Pfam" id="PF13673">
    <property type="entry name" value="Acetyltransf_10"/>
    <property type="match status" value="1"/>
</dbReference>
<dbReference type="AlphaFoldDB" id="K7RYF3"/>
<dbReference type="GO" id="GO:0016747">
    <property type="term" value="F:acyltransferase activity, transferring groups other than amino-acyl groups"/>
    <property type="evidence" value="ECO:0007669"/>
    <property type="project" value="InterPro"/>
</dbReference>
<dbReference type="Proteomes" id="UP000000214">
    <property type="component" value="Chromosome"/>
</dbReference>
<organism evidence="2 3">
    <name type="scientific">Acidipropionibacterium acidipropionici (strain ATCC 4875 / DSM 20272 / JCM 6432 / NBRC 12425 / NCIMB 8070 / 4)</name>
    <name type="common">Propionibacterium acidipropionici</name>
    <dbReference type="NCBI Taxonomy" id="1171373"/>
    <lineage>
        <taxon>Bacteria</taxon>
        <taxon>Bacillati</taxon>
        <taxon>Actinomycetota</taxon>
        <taxon>Actinomycetes</taxon>
        <taxon>Propionibacteriales</taxon>
        <taxon>Propionibacteriaceae</taxon>
        <taxon>Acidipropionibacterium</taxon>
    </lineage>
</organism>
<keyword evidence="2" id="KW-0808">Transferase</keyword>
<dbReference type="InterPro" id="IPR016181">
    <property type="entry name" value="Acyl_CoA_acyltransferase"/>
</dbReference>
<dbReference type="KEGG" id="pbo:PACID_22380"/>
<evidence type="ECO:0000313" key="3">
    <source>
        <dbReference type="Proteomes" id="UP000000214"/>
    </source>
</evidence>
<dbReference type="Gene3D" id="3.40.630.30">
    <property type="match status" value="1"/>
</dbReference>
<dbReference type="HOGENOM" id="CLU_056607_3_1_11"/>
<feature type="domain" description="N-acetyltransferase" evidence="1">
    <location>
        <begin position="13"/>
        <end position="148"/>
    </location>
</feature>
<name>K7RYF3_ACIA4</name>
<dbReference type="InterPro" id="IPR000182">
    <property type="entry name" value="GNAT_dom"/>
</dbReference>
<evidence type="ECO:0000313" key="2">
    <source>
        <dbReference type="EMBL" id="AFV90023.1"/>
    </source>
</evidence>
<reference evidence="2 3" key="1">
    <citation type="journal article" date="2012" name="BMC Genomics">
        <title>The genome sequence of Propionibacterium acidipropionici provides insights into its biotechnological and industrial potential.</title>
        <authorList>
            <person name="Parizzi L.P."/>
            <person name="Grassi M.C."/>
            <person name="Llerena L.A."/>
            <person name="Carazzolle M.F."/>
            <person name="Queiroz V.L."/>
            <person name="Lunardi I."/>
            <person name="Zeidler A.F."/>
            <person name="Teixeira P.J."/>
            <person name="Mieczkowski P."/>
            <person name="Rincones J."/>
            <person name="Pereira G.A."/>
        </authorList>
    </citation>
    <scope>NUCLEOTIDE SEQUENCE [LARGE SCALE GENOMIC DNA]</scope>
    <source>
        <strain evidence="3">ATCC 4875 / DSM 20272 / JCM 6432 / NBRC 12425 / NCIMB 8070</strain>
    </source>
</reference>
<dbReference type="eggNOG" id="COG2153">
    <property type="taxonomic scope" value="Bacteria"/>
</dbReference>
<dbReference type="EMBL" id="CP003493">
    <property type="protein sequence ID" value="AFV90023.1"/>
    <property type="molecule type" value="Genomic_DNA"/>
</dbReference>
<sequence length="148" mass="16535">MTAEPPAPQIFCRRLDEMDPVVLYRLLWLRSRVFNGEQHATDDDLDGRELESASRLMWAEIDGPPVACLRLLDEDGRTMIGRLVTEPAYRGRGIAAALLREVIATVDGPLAFHAQAHLAGWYARFGFAVDGPEFMEAGILHVPMSMTR</sequence>
<dbReference type="SUPFAM" id="SSF55729">
    <property type="entry name" value="Acyl-CoA N-acyltransferases (Nat)"/>
    <property type="match status" value="1"/>
</dbReference>
<proteinExistence type="predicted"/>
<accession>K7RYF3</accession>
<dbReference type="PROSITE" id="PS51186">
    <property type="entry name" value="GNAT"/>
    <property type="match status" value="1"/>
</dbReference>
<dbReference type="CDD" id="cd04301">
    <property type="entry name" value="NAT_SF"/>
    <property type="match status" value="1"/>
</dbReference>
<dbReference type="RefSeq" id="WP_015070922.1">
    <property type="nucleotide sequence ID" value="NC_019395.1"/>
</dbReference>
<gene>
    <name evidence="2" type="ordered locus">PACID_22380</name>
</gene>
<dbReference type="PATRIC" id="fig|1171373.8.peg.2215"/>